<protein>
    <submittedName>
        <fullName evidence="3">Uncharacterized protein</fullName>
    </submittedName>
</protein>
<reference evidence="3" key="1">
    <citation type="submission" date="2021-02" db="EMBL/GenBank/DDBJ databases">
        <authorList>
            <person name="Nowell W R."/>
        </authorList>
    </citation>
    <scope>NUCLEOTIDE SEQUENCE</scope>
</reference>
<name>A0A819NXA8_9BILA</name>
<evidence type="ECO:0000256" key="1">
    <source>
        <dbReference type="SAM" id="MobiDB-lite"/>
    </source>
</evidence>
<dbReference type="Proteomes" id="UP000663836">
    <property type="component" value="Unassembled WGS sequence"/>
</dbReference>
<dbReference type="AlphaFoldDB" id="A0A819NXA8"/>
<evidence type="ECO:0000313" key="5">
    <source>
        <dbReference type="Proteomes" id="UP000663836"/>
    </source>
</evidence>
<feature type="region of interest" description="Disordered" evidence="1">
    <location>
        <begin position="273"/>
        <end position="309"/>
    </location>
</feature>
<organism evidence="3 5">
    <name type="scientific">Rotaria sordida</name>
    <dbReference type="NCBI Taxonomy" id="392033"/>
    <lineage>
        <taxon>Eukaryota</taxon>
        <taxon>Metazoa</taxon>
        <taxon>Spiralia</taxon>
        <taxon>Gnathifera</taxon>
        <taxon>Rotifera</taxon>
        <taxon>Eurotatoria</taxon>
        <taxon>Bdelloidea</taxon>
        <taxon>Philodinida</taxon>
        <taxon>Philodinidae</taxon>
        <taxon>Rotaria</taxon>
    </lineage>
</organism>
<proteinExistence type="predicted"/>
<comment type="caution">
    <text evidence="3">The sequence shown here is derived from an EMBL/GenBank/DDBJ whole genome shotgun (WGS) entry which is preliminary data.</text>
</comment>
<dbReference type="EMBL" id="CAJNOT010001629">
    <property type="protein sequence ID" value="CAF1228149.1"/>
    <property type="molecule type" value="Genomic_DNA"/>
</dbReference>
<dbReference type="Proteomes" id="UP000663823">
    <property type="component" value="Unassembled WGS sequence"/>
</dbReference>
<sequence length="309" mass="34997">MSISYHFDHLPSNVLTLSGYDFFQFIRNTLGEPEANFLNKISVKTTSSFILIENPLDIFNEDIDDEELDTLKGQLCFKMKNDKFLIKPGVLSGFVSLKEALKEKLNQQHVPKKKHQQSNSNVLSISSLTSSTQEAKTSSLSSSEHKSHVLKLIKKWCKENRENLNLENFELEEDIDFSLNVDFDSNSIVQATIKCKCGKLITLGRNDQKIQVSNYYKHLQSIGCSHMKEIKKSEKQKLVQQQLQSTVPVSQIPTSQSSISSVHLCTNESINTQSTSNTNSISTSQPNHNAKRRIISESQKCPSTKRIRN</sequence>
<evidence type="ECO:0000313" key="3">
    <source>
        <dbReference type="EMBL" id="CAF4003762.1"/>
    </source>
</evidence>
<dbReference type="EMBL" id="CAJOBD010004665">
    <property type="protein sequence ID" value="CAF4003762.1"/>
    <property type="molecule type" value="Genomic_DNA"/>
</dbReference>
<feature type="compositionally biased region" description="Low complexity" evidence="1">
    <location>
        <begin position="273"/>
        <end position="287"/>
    </location>
</feature>
<evidence type="ECO:0000313" key="4">
    <source>
        <dbReference type="EMBL" id="CAF4126709.1"/>
    </source>
</evidence>
<dbReference type="EMBL" id="CAJOAX010013196">
    <property type="protein sequence ID" value="CAF4126709.1"/>
    <property type="molecule type" value="Genomic_DNA"/>
</dbReference>
<gene>
    <name evidence="3" type="ORF">JBS370_LOCUS26430</name>
    <name evidence="4" type="ORF">OTI717_LOCUS35095</name>
    <name evidence="2" type="ORF">ZHD862_LOCUS24224</name>
</gene>
<accession>A0A819NXA8</accession>
<evidence type="ECO:0000313" key="2">
    <source>
        <dbReference type="EMBL" id="CAF1228149.1"/>
    </source>
</evidence>
<dbReference type="Proteomes" id="UP000663864">
    <property type="component" value="Unassembled WGS sequence"/>
</dbReference>